<dbReference type="AlphaFoldDB" id="A0AA35TZM7"/>
<dbReference type="Proteomes" id="UP001174909">
    <property type="component" value="Unassembled WGS sequence"/>
</dbReference>
<name>A0AA35TZM7_GEOBA</name>
<comment type="caution">
    <text evidence="2">The sequence shown here is derived from an EMBL/GenBank/DDBJ whole genome shotgun (WGS) entry which is preliminary data.</text>
</comment>
<evidence type="ECO:0000313" key="3">
    <source>
        <dbReference type="Proteomes" id="UP001174909"/>
    </source>
</evidence>
<organism evidence="2 3">
    <name type="scientific">Geodia barretti</name>
    <name type="common">Barrett's horny sponge</name>
    <dbReference type="NCBI Taxonomy" id="519541"/>
    <lineage>
        <taxon>Eukaryota</taxon>
        <taxon>Metazoa</taxon>
        <taxon>Porifera</taxon>
        <taxon>Demospongiae</taxon>
        <taxon>Heteroscleromorpha</taxon>
        <taxon>Tetractinellida</taxon>
        <taxon>Astrophorina</taxon>
        <taxon>Geodiidae</taxon>
        <taxon>Geodia</taxon>
    </lineage>
</organism>
<protein>
    <submittedName>
        <fullName evidence="2">Uncharacterized protein</fullName>
    </submittedName>
</protein>
<sequence>MRKKLEEALGAERRENAELRQQVRQQFQDLEQLEHILGKLETQVEGHEVVIKQQSLRIQDQEQMIQQLNLRLQQYLAALLQNTYKTLF</sequence>
<gene>
    <name evidence="2" type="ORF">GBAR_LOCUS30500</name>
</gene>
<keyword evidence="3" id="KW-1185">Reference proteome</keyword>
<dbReference type="EMBL" id="CASHTH010004314">
    <property type="protein sequence ID" value="CAI8055972.1"/>
    <property type="molecule type" value="Genomic_DNA"/>
</dbReference>
<evidence type="ECO:0000256" key="1">
    <source>
        <dbReference type="SAM" id="Coils"/>
    </source>
</evidence>
<keyword evidence="1" id="KW-0175">Coiled coil</keyword>
<proteinExistence type="predicted"/>
<feature type="coiled-coil region" evidence="1">
    <location>
        <begin position="2"/>
        <end position="78"/>
    </location>
</feature>
<evidence type="ECO:0000313" key="2">
    <source>
        <dbReference type="EMBL" id="CAI8055972.1"/>
    </source>
</evidence>
<reference evidence="2" key="1">
    <citation type="submission" date="2023-03" db="EMBL/GenBank/DDBJ databases">
        <authorList>
            <person name="Steffen K."/>
            <person name="Cardenas P."/>
        </authorList>
    </citation>
    <scope>NUCLEOTIDE SEQUENCE</scope>
</reference>
<accession>A0AA35TZM7</accession>